<keyword evidence="1" id="KW-0238">DNA-binding</keyword>
<comment type="caution">
    <text evidence="3">The sequence shown here is derived from an EMBL/GenBank/DDBJ whole genome shotgun (WGS) entry which is preliminary data.</text>
</comment>
<reference evidence="3 4" key="1">
    <citation type="submission" date="2020-02" db="EMBL/GenBank/DDBJ databases">
        <title>Draft genome sequence of Haematococcus lacustris strain NIES-144.</title>
        <authorList>
            <person name="Morimoto D."/>
            <person name="Nakagawa S."/>
            <person name="Yoshida T."/>
            <person name="Sawayama S."/>
        </authorList>
    </citation>
    <scope>NUCLEOTIDE SEQUENCE [LARGE SCALE GENOMIC DNA]</scope>
    <source>
        <strain evidence="3 4">NIES-144</strain>
    </source>
</reference>
<accession>A0A699YAW6</accession>
<dbReference type="InterPro" id="IPR012340">
    <property type="entry name" value="NA-bd_OB-fold"/>
</dbReference>
<evidence type="ECO:0000313" key="4">
    <source>
        <dbReference type="Proteomes" id="UP000485058"/>
    </source>
</evidence>
<evidence type="ECO:0000259" key="2">
    <source>
        <dbReference type="Pfam" id="PF16900"/>
    </source>
</evidence>
<sequence>MHHLPDQVGAWSTITRKTGEETRKRAVVIRDDSNRSIEITLWGNFVDKPGNDLEQ</sequence>
<dbReference type="EMBL" id="BLLF01000080">
    <property type="protein sequence ID" value="GFH07203.1"/>
    <property type="molecule type" value="Genomic_DNA"/>
</dbReference>
<dbReference type="Pfam" id="PF16900">
    <property type="entry name" value="REPA_OB_2"/>
    <property type="match status" value="1"/>
</dbReference>
<protein>
    <submittedName>
        <fullName evidence="3">Replication protein A subunit</fullName>
    </submittedName>
</protein>
<gene>
    <name evidence="3" type="ORF">HaLaN_01971</name>
</gene>
<evidence type="ECO:0000256" key="1">
    <source>
        <dbReference type="ARBA" id="ARBA00023125"/>
    </source>
</evidence>
<dbReference type="GO" id="GO:0003677">
    <property type="term" value="F:DNA binding"/>
    <property type="evidence" value="ECO:0007669"/>
    <property type="project" value="UniProtKB-KW"/>
</dbReference>
<dbReference type="Gene3D" id="2.40.50.140">
    <property type="entry name" value="Nucleic acid-binding proteins"/>
    <property type="match status" value="1"/>
</dbReference>
<feature type="domain" description="Replication protein A OB" evidence="2">
    <location>
        <begin position="7"/>
        <end position="44"/>
    </location>
</feature>
<proteinExistence type="predicted"/>
<dbReference type="AlphaFoldDB" id="A0A699YAW6"/>
<evidence type="ECO:0000313" key="3">
    <source>
        <dbReference type="EMBL" id="GFH07203.1"/>
    </source>
</evidence>
<name>A0A699YAW6_HAELA</name>
<dbReference type="SUPFAM" id="SSF50249">
    <property type="entry name" value="Nucleic acid-binding proteins"/>
    <property type="match status" value="1"/>
</dbReference>
<organism evidence="3 4">
    <name type="scientific">Haematococcus lacustris</name>
    <name type="common">Green alga</name>
    <name type="synonym">Haematococcus pluvialis</name>
    <dbReference type="NCBI Taxonomy" id="44745"/>
    <lineage>
        <taxon>Eukaryota</taxon>
        <taxon>Viridiplantae</taxon>
        <taxon>Chlorophyta</taxon>
        <taxon>core chlorophytes</taxon>
        <taxon>Chlorophyceae</taxon>
        <taxon>CS clade</taxon>
        <taxon>Chlamydomonadales</taxon>
        <taxon>Haematococcaceae</taxon>
        <taxon>Haematococcus</taxon>
    </lineage>
</organism>
<dbReference type="InterPro" id="IPR031657">
    <property type="entry name" value="REPA_OB_2"/>
</dbReference>
<dbReference type="Proteomes" id="UP000485058">
    <property type="component" value="Unassembled WGS sequence"/>
</dbReference>
<keyword evidence="4" id="KW-1185">Reference proteome</keyword>